<feature type="region of interest" description="Disordered" evidence="1">
    <location>
        <begin position="63"/>
        <end position="101"/>
    </location>
</feature>
<comment type="caution">
    <text evidence="2">The sequence shown here is derived from an EMBL/GenBank/DDBJ whole genome shotgun (WGS) entry which is preliminary data.</text>
</comment>
<evidence type="ECO:0000313" key="2">
    <source>
        <dbReference type="EMBL" id="ETO03781.1"/>
    </source>
</evidence>
<evidence type="ECO:0000313" key="3">
    <source>
        <dbReference type="Proteomes" id="UP000023152"/>
    </source>
</evidence>
<evidence type="ECO:0000256" key="1">
    <source>
        <dbReference type="SAM" id="MobiDB-lite"/>
    </source>
</evidence>
<name>X6LQW7_RETFI</name>
<reference evidence="2 3" key="1">
    <citation type="journal article" date="2013" name="Curr. Biol.">
        <title>The Genome of the Foraminiferan Reticulomyxa filosa.</title>
        <authorList>
            <person name="Glockner G."/>
            <person name="Hulsmann N."/>
            <person name="Schleicher M."/>
            <person name="Noegel A.A."/>
            <person name="Eichinger L."/>
            <person name="Gallinger C."/>
            <person name="Pawlowski J."/>
            <person name="Sierra R."/>
            <person name="Euteneuer U."/>
            <person name="Pillet L."/>
            <person name="Moustafa A."/>
            <person name="Platzer M."/>
            <person name="Groth M."/>
            <person name="Szafranski K."/>
            <person name="Schliwa M."/>
        </authorList>
    </citation>
    <scope>NUCLEOTIDE SEQUENCE [LARGE SCALE GENOMIC DNA]</scope>
</reference>
<feature type="non-terminal residue" evidence="2">
    <location>
        <position position="123"/>
    </location>
</feature>
<gene>
    <name evidence="2" type="ORF">RFI_33621</name>
</gene>
<organism evidence="2 3">
    <name type="scientific">Reticulomyxa filosa</name>
    <dbReference type="NCBI Taxonomy" id="46433"/>
    <lineage>
        <taxon>Eukaryota</taxon>
        <taxon>Sar</taxon>
        <taxon>Rhizaria</taxon>
        <taxon>Retaria</taxon>
        <taxon>Foraminifera</taxon>
        <taxon>Monothalamids</taxon>
        <taxon>Reticulomyxidae</taxon>
        <taxon>Reticulomyxa</taxon>
    </lineage>
</organism>
<keyword evidence="3" id="KW-1185">Reference proteome</keyword>
<accession>X6LQW7</accession>
<protein>
    <submittedName>
        <fullName evidence="2">Uncharacterized protein</fullName>
    </submittedName>
</protein>
<proteinExistence type="predicted"/>
<dbReference type="Proteomes" id="UP000023152">
    <property type="component" value="Unassembled WGS sequence"/>
</dbReference>
<dbReference type="EMBL" id="ASPP01032021">
    <property type="protein sequence ID" value="ETO03781.1"/>
    <property type="molecule type" value="Genomic_DNA"/>
</dbReference>
<sequence>MCKRREIARILLNDEELERPQGSQSVATSFYGESGVRNDQMTTTVTATATVTATIATVTATTATTKIREEEKRKNKNKEGEGEDRNDNANAKKNRFQFWSFEKNSKKNSTLIDTHTKVGSNDD</sequence>
<feature type="compositionally biased region" description="Basic and acidic residues" evidence="1">
    <location>
        <begin position="66"/>
        <end position="87"/>
    </location>
</feature>
<dbReference type="AlphaFoldDB" id="X6LQW7"/>